<gene>
    <name evidence="1" type="ordered locus">PHZ_p0270</name>
</gene>
<dbReference type="HOGENOM" id="CLU_126408_0_0_5"/>
<sequence length="223" mass="23568">MSSTDTRPSSVPLHRSSAPARRCNMTHPLRLLSLVAGAALLASCATVTPYQPQVSRGPVSGGYTDTQVEPDRLRVSFAGNTLTSRETVEVGLLYRAAELTLARGYDWFELADRATDRKAYASAVSGYGGVSAFGGWGHGFGHGLGHGGRHGFGHAGLHGFGPGGGLYPGWASGLDVRTVERFTATAEILLRRGLKPAGDPRAFDARAVQQNLEPLIRRPAATS</sequence>
<dbReference type="NCBIfam" id="NF047637">
    <property type="entry name" value="lipo_CC0125"/>
    <property type="match status" value="1"/>
</dbReference>
<keyword evidence="1" id="KW-0614">Plasmid</keyword>
<evidence type="ECO:0000313" key="1">
    <source>
        <dbReference type="EMBL" id="ACG80213.1"/>
    </source>
</evidence>
<organism evidence="1 2">
    <name type="scientific">Phenylobacterium zucineum (strain HLK1)</name>
    <dbReference type="NCBI Taxonomy" id="450851"/>
    <lineage>
        <taxon>Bacteria</taxon>
        <taxon>Pseudomonadati</taxon>
        <taxon>Pseudomonadota</taxon>
        <taxon>Alphaproteobacteria</taxon>
        <taxon>Caulobacterales</taxon>
        <taxon>Caulobacteraceae</taxon>
        <taxon>Phenylobacterium</taxon>
    </lineage>
</organism>
<dbReference type="KEGG" id="pzu:PHZ_p0270"/>
<name>B4RIN8_PHEZH</name>
<dbReference type="EMBL" id="CP000748">
    <property type="protein sequence ID" value="ACG80213.1"/>
    <property type="molecule type" value="Genomic_DNA"/>
</dbReference>
<accession>B4RIN8</accession>
<dbReference type="SUPFAM" id="SSF56796">
    <property type="entry name" value="Dehydroquinate synthase-like"/>
    <property type="match status" value="1"/>
</dbReference>
<reference evidence="1 2" key="1">
    <citation type="journal article" date="2008" name="BMC Genomics">
        <title>Complete genome of Phenylobacterium zucineum - a novel facultative intracellular bacterium isolated from human erythroleukemia cell line K562.</title>
        <authorList>
            <person name="Luo Y."/>
            <person name="Xu X."/>
            <person name="Ding Z."/>
            <person name="Liu Z."/>
            <person name="Zhang B."/>
            <person name="Yan Z."/>
            <person name="Sun J."/>
            <person name="Hu S."/>
            <person name="Hu X."/>
        </authorList>
    </citation>
    <scope>NUCLEOTIDE SEQUENCE [LARGE SCALE GENOMIC DNA]</scope>
    <source>
        <strain evidence="2">HLK1</strain>
        <plasmid evidence="2">HLK1</plasmid>
        <plasmid evidence="2">Plasmid pHLK1</plasmid>
    </source>
</reference>
<dbReference type="AlphaFoldDB" id="B4RIN8"/>
<dbReference type="eggNOG" id="ENOG5030QDW">
    <property type="taxonomic scope" value="Bacteria"/>
</dbReference>
<proteinExistence type="predicted"/>
<dbReference type="Proteomes" id="UP000001868">
    <property type="component" value="Plasmid pHLK1"/>
</dbReference>
<protein>
    <submittedName>
        <fullName evidence="1">Uncharacterized protein</fullName>
    </submittedName>
</protein>
<geneLocation type="plasmid" evidence="2">
    <name>pHLK1</name>
</geneLocation>
<keyword evidence="2" id="KW-1185">Reference proteome</keyword>
<evidence type="ECO:0000313" key="2">
    <source>
        <dbReference type="Proteomes" id="UP000001868"/>
    </source>
</evidence>